<proteinExistence type="predicted"/>
<gene>
    <name evidence="2" type="ORF">Ahy_B10g101359</name>
</gene>
<accession>A0A444WZE5</accession>
<sequence length="249" mass="27783">MILMNTGLIGKKEISTLIYRMPVAVAISFTYKKMHIKSDQHVSMMFSYHRSIESIYSMELCVKLQDVEGSSSSSNNMEEMQNSGAGRARSPSFNTFVAPAQNTEIPDRRPFPNVHVAYPEGMADGLADSSEEDEIENDSGEEAEVVPKTQLVQGERVIPIGVESINVAKIRDVFTHFRRRCPPTTVASFVVLCGLFHMSRRRPSFVDAVAYRPDASAPPRLPSVATQPPPVLHSRCVINYSDPWRLLHS</sequence>
<keyword evidence="3" id="KW-1185">Reference proteome</keyword>
<feature type="region of interest" description="Disordered" evidence="1">
    <location>
        <begin position="69"/>
        <end position="91"/>
    </location>
</feature>
<organism evidence="2 3">
    <name type="scientific">Arachis hypogaea</name>
    <name type="common">Peanut</name>
    <dbReference type="NCBI Taxonomy" id="3818"/>
    <lineage>
        <taxon>Eukaryota</taxon>
        <taxon>Viridiplantae</taxon>
        <taxon>Streptophyta</taxon>
        <taxon>Embryophyta</taxon>
        <taxon>Tracheophyta</taxon>
        <taxon>Spermatophyta</taxon>
        <taxon>Magnoliopsida</taxon>
        <taxon>eudicotyledons</taxon>
        <taxon>Gunneridae</taxon>
        <taxon>Pentapetalae</taxon>
        <taxon>rosids</taxon>
        <taxon>fabids</taxon>
        <taxon>Fabales</taxon>
        <taxon>Fabaceae</taxon>
        <taxon>Papilionoideae</taxon>
        <taxon>50 kb inversion clade</taxon>
        <taxon>dalbergioids sensu lato</taxon>
        <taxon>Dalbergieae</taxon>
        <taxon>Pterocarpus clade</taxon>
        <taxon>Arachis</taxon>
    </lineage>
</organism>
<evidence type="ECO:0000313" key="3">
    <source>
        <dbReference type="Proteomes" id="UP000289738"/>
    </source>
</evidence>
<evidence type="ECO:0000256" key="1">
    <source>
        <dbReference type="SAM" id="MobiDB-lite"/>
    </source>
</evidence>
<dbReference type="AlphaFoldDB" id="A0A444WZE5"/>
<feature type="compositionally biased region" description="Low complexity" evidence="1">
    <location>
        <begin position="69"/>
        <end position="84"/>
    </location>
</feature>
<dbReference type="EMBL" id="SDMP01000020">
    <property type="protein sequence ID" value="RYQ82791.1"/>
    <property type="molecule type" value="Genomic_DNA"/>
</dbReference>
<dbReference type="Proteomes" id="UP000289738">
    <property type="component" value="Chromosome B10"/>
</dbReference>
<protein>
    <submittedName>
        <fullName evidence="2">Uncharacterized protein</fullName>
    </submittedName>
</protein>
<name>A0A444WZE5_ARAHY</name>
<comment type="caution">
    <text evidence="2">The sequence shown here is derived from an EMBL/GenBank/DDBJ whole genome shotgun (WGS) entry which is preliminary data.</text>
</comment>
<reference evidence="2 3" key="1">
    <citation type="submission" date="2019-01" db="EMBL/GenBank/DDBJ databases">
        <title>Sequencing of cultivated peanut Arachis hypogaea provides insights into genome evolution and oil improvement.</title>
        <authorList>
            <person name="Chen X."/>
        </authorList>
    </citation>
    <scope>NUCLEOTIDE SEQUENCE [LARGE SCALE GENOMIC DNA]</scope>
    <source>
        <strain evidence="3">cv. Fuhuasheng</strain>
        <tissue evidence="2">Leaves</tissue>
    </source>
</reference>
<evidence type="ECO:0000313" key="2">
    <source>
        <dbReference type="EMBL" id="RYQ82791.1"/>
    </source>
</evidence>